<keyword evidence="3 5" id="KW-0145">Chemotaxis</keyword>
<proteinExistence type="predicted"/>
<dbReference type="SUPFAM" id="SSF46894">
    <property type="entry name" value="C-terminal effector domain of the bipartite response regulators"/>
    <property type="match status" value="1"/>
</dbReference>
<protein>
    <recommendedName>
        <fullName evidence="2">histidine kinase</fullName>
        <ecNumber evidence="2">2.7.13.3</ecNumber>
    </recommendedName>
</protein>
<dbReference type="CDD" id="cd06170">
    <property type="entry name" value="LuxR_C_like"/>
    <property type="match status" value="1"/>
</dbReference>
<comment type="caution">
    <text evidence="14">The sequence shown here is derived from an EMBL/GenBank/DDBJ whole genome shotgun (WGS) entry which is preliminary data.</text>
</comment>
<keyword evidence="4" id="KW-0238">DNA-binding</keyword>
<dbReference type="Gene3D" id="1.10.287.130">
    <property type="match status" value="1"/>
</dbReference>
<evidence type="ECO:0000256" key="5">
    <source>
        <dbReference type="PROSITE-ProRule" id="PRU00050"/>
    </source>
</evidence>
<dbReference type="InterPro" id="IPR036388">
    <property type="entry name" value="WH-like_DNA-bd_sf"/>
</dbReference>
<dbReference type="SUPFAM" id="SSF47757">
    <property type="entry name" value="Chemotaxis receptor methyltransferase CheR, N-terminal domain"/>
    <property type="match status" value="1"/>
</dbReference>
<feature type="domain" description="CheB-type methylesterase" evidence="12">
    <location>
        <begin position="9"/>
        <end position="191"/>
    </location>
</feature>
<dbReference type="CDD" id="cd00156">
    <property type="entry name" value="REC"/>
    <property type="match status" value="1"/>
</dbReference>
<dbReference type="SMART" id="SM00421">
    <property type="entry name" value="HTH_LUXR"/>
    <property type="match status" value="1"/>
</dbReference>
<feature type="domain" description="HTH luxR-type" evidence="8">
    <location>
        <begin position="1369"/>
        <end position="1434"/>
    </location>
</feature>
<dbReference type="Pfam" id="PF00072">
    <property type="entry name" value="Response_reg"/>
    <property type="match status" value="2"/>
</dbReference>
<dbReference type="Pfam" id="PF01339">
    <property type="entry name" value="CheB_methylest"/>
    <property type="match status" value="1"/>
</dbReference>
<feature type="domain" description="CheR-type methyltransferase" evidence="13">
    <location>
        <begin position="224"/>
        <end position="469"/>
    </location>
</feature>
<accession>A0A4R1YJI8</accession>
<dbReference type="InterPro" id="IPR001789">
    <property type="entry name" value="Sig_transdc_resp-reg_receiver"/>
</dbReference>
<evidence type="ECO:0000256" key="7">
    <source>
        <dbReference type="SAM" id="Coils"/>
    </source>
</evidence>
<dbReference type="PRINTS" id="PR00996">
    <property type="entry name" value="CHERMTFRASE"/>
</dbReference>
<dbReference type="Gene3D" id="3.30.450.20">
    <property type="entry name" value="PAS domain"/>
    <property type="match status" value="1"/>
</dbReference>
<dbReference type="Pfam" id="PF01739">
    <property type="entry name" value="CheR"/>
    <property type="match status" value="1"/>
</dbReference>
<dbReference type="Pfam" id="PF02518">
    <property type="entry name" value="HATPase_c"/>
    <property type="match status" value="1"/>
</dbReference>
<dbReference type="SUPFAM" id="SSF52172">
    <property type="entry name" value="CheY-like"/>
    <property type="match status" value="2"/>
</dbReference>
<dbReference type="SMART" id="SM00387">
    <property type="entry name" value="HATPase_c"/>
    <property type="match status" value="1"/>
</dbReference>
<dbReference type="RefSeq" id="WP_132696561.1">
    <property type="nucleotide sequence ID" value="NZ_SLVM01000032.1"/>
</dbReference>
<dbReference type="EC" id="2.7.13.3" evidence="2"/>
<dbReference type="InterPro" id="IPR003661">
    <property type="entry name" value="HisK_dim/P_dom"/>
</dbReference>
<keyword evidence="7" id="KW-0175">Coiled coil</keyword>
<evidence type="ECO:0000259" key="13">
    <source>
        <dbReference type="PROSITE" id="PS50123"/>
    </source>
</evidence>
<dbReference type="SUPFAM" id="SSF47384">
    <property type="entry name" value="Homodimeric domain of signal transducing histidine kinase"/>
    <property type="match status" value="1"/>
</dbReference>
<organism evidence="14 15">
    <name type="scientific">Rhodovulum steppense</name>
    <dbReference type="NCBI Taxonomy" id="540251"/>
    <lineage>
        <taxon>Bacteria</taxon>
        <taxon>Pseudomonadati</taxon>
        <taxon>Pseudomonadota</taxon>
        <taxon>Alphaproteobacteria</taxon>
        <taxon>Rhodobacterales</taxon>
        <taxon>Paracoccaceae</taxon>
        <taxon>Rhodovulum</taxon>
    </lineage>
</organism>
<evidence type="ECO:0000259" key="10">
    <source>
        <dbReference type="PROSITE" id="PS50110"/>
    </source>
</evidence>
<dbReference type="GO" id="GO:0008757">
    <property type="term" value="F:S-adenosylmethionine-dependent methyltransferase activity"/>
    <property type="evidence" value="ECO:0007669"/>
    <property type="project" value="InterPro"/>
</dbReference>
<name>A0A4R1YJI8_9RHOB</name>
<dbReference type="InterPro" id="IPR036097">
    <property type="entry name" value="HisK_dim/P_sf"/>
</dbReference>
<dbReference type="PROSITE" id="PS50109">
    <property type="entry name" value="HIS_KIN"/>
    <property type="match status" value="1"/>
</dbReference>
<dbReference type="InterPro" id="IPR029063">
    <property type="entry name" value="SAM-dependent_MTases_sf"/>
</dbReference>
<dbReference type="SUPFAM" id="SSF55785">
    <property type="entry name" value="PYP-like sensor domain (PAS domain)"/>
    <property type="match status" value="1"/>
</dbReference>
<evidence type="ECO:0000256" key="6">
    <source>
        <dbReference type="PROSITE-ProRule" id="PRU00169"/>
    </source>
</evidence>
<dbReference type="InterPro" id="IPR036890">
    <property type="entry name" value="HATPase_C_sf"/>
</dbReference>
<evidence type="ECO:0000313" key="15">
    <source>
        <dbReference type="Proteomes" id="UP000295277"/>
    </source>
</evidence>
<dbReference type="PRINTS" id="PR00038">
    <property type="entry name" value="HTHLUXR"/>
</dbReference>
<dbReference type="SUPFAM" id="SSF53335">
    <property type="entry name" value="S-adenosyl-L-methionine-dependent methyltransferases"/>
    <property type="match status" value="1"/>
</dbReference>
<evidence type="ECO:0000313" key="14">
    <source>
        <dbReference type="EMBL" id="TCM76771.1"/>
    </source>
</evidence>
<feature type="active site" evidence="5">
    <location>
        <position position="140"/>
    </location>
</feature>
<dbReference type="InterPro" id="IPR005467">
    <property type="entry name" value="His_kinase_dom"/>
</dbReference>
<keyword evidence="6" id="KW-0597">Phosphoprotein</keyword>
<feature type="modified residue" description="4-aspartylphosphate" evidence="6">
    <location>
        <position position="1288"/>
    </location>
</feature>
<feature type="coiled-coil region" evidence="7">
    <location>
        <begin position="644"/>
        <end position="738"/>
    </location>
</feature>
<dbReference type="Proteomes" id="UP000295277">
    <property type="component" value="Unassembled WGS sequence"/>
</dbReference>
<keyword evidence="15" id="KW-1185">Reference proteome</keyword>
<sequence length="1438" mass="152077">MSNERARTPGPALPIVAIGASAGGLEACRALLKAMPGDMQAAFVLVLHLDPSHDSMMVDLLARDTALSVVLAAEGMTLRPAHLHVIPPGVFLTVENGVLHTPAPERGKAVRLPFDVLLQSLARQASSPLACIVLSGTGTDGSGGLRAIHDAGGLILAQDPKEAGYSGMPDSAIATGLVDHVLGIADMPAVLGQLAAGAVANPSGVAKAGAGRTAVTPGAAGPGAKRDFDAIISLVAETAPQDVTLYKTGTIKRRIARRMAMAGCGPDETERYLTMLRADSTELARLTADLLIHVTSFFRDPGVFEHLGATALPELIASQPADRPLRVWVAGCSTGEEAYSLAMLCIEALEAAGSKAGLQVFASDIDADAVATAREGFYPADIAGVVSPARLARFFEAEAGGWRVRPELRDVIVFTVADLLSDPPFSRIDLLSCRNVLIYLEPEAQRRVIGLCAFSLRPGGLLLLGAAETPGPEDGSFEVAHKDARLWRCVGPGRPGDLHVAAGARTARPVEAYPKPSRRTSLAELCRRVVLENYAPAAVLMNRRFDCLFLLGPTERYLSVTQGHPDPGFLGMLPRTLHARFRMAAASCDAANPVVVVPGGRSTREGRFNIELRAVQAGKEDLLLACFLEAPPAATGSLADAPGAADAASRIAELEADLEATRNDLSDALRELEQEVEGHAADTAEALSVNEEFQSTNEELLASKEELQALNEELTALNAQLQETVERHRTTANDLQNVLYSTDVATIFLDRALNIRFFTPTARAVFNVIPTDIGRPLSDLAALSSDTNLAADAAAVLATASPIEREIAGAGGIWYLRRVQPYRADGGRVEGVVITFVDITENKRTHEELVAARAEADRATLAKSRFLAAASHDLRQPLQSLALLHELMTRGRKGAEALRLAALLDRTLKTMTEMLDALLDVNRIEAGIVRPQVRAIAVAPLMARLADEFAPLCEMKGLKLRVVPSKAWVRTDPQLLEQMLRNLLSNAVKYTPRGGIVMGCRIRGDRLTIQVCDSGIGVAASERKAIFDAYHRGEQPAFLAAQGLGLGLSIVQRLADLLAHPVDVRSVQGKGSTFMVTLPLAAAEPAALADTAPVEGGRQTGTILLVEDEDELRQLLARALTAEGHSVVAMANAPDALAWANGAAKPPDLLLTDFDLHGGVSGLSLAQDMPRALGHGIPTIILTGDITAATMREIARTPFVQIAKPVLPDVLLDRIAALLQGAGAARAQHLAGSAADQATVHIVDDDPMVREATRRLFEAEGWNVITYPSAEAFLAAPRPGARACLVIDDRLPGMGGVALLEALRAERSSLPAVMLTGSGDTAMAVSAMKAGAADLIEKPASAADLLASIGQALEQAIDDRARHGARRIALKSFADLTPREREVLARVLEGAPNKIIAADLGINQRTVENHRAAVMRKTGATSLPDLVRLALAAGLPGV</sequence>
<dbReference type="Pfam" id="PF00512">
    <property type="entry name" value="HisKA"/>
    <property type="match status" value="1"/>
</dbReference>
<dbReference type="Gene3D" id="1.10.10.10">
    <property type="entry name" value="Winged helix-like DNA-binding domain superfamily/Winged helix DNA-binding domain"/>
    <property type="match status" value="1"/>
</dbReference>
<dbReference type="SMART" id="SM00388">
    <property type="entry name" value="HisKA"/>
    <property type="match status" value="1"/>
</dbReference>
<comment type="catalytic activity">
    <reaction evidence="1">
        <text>ATP + protein L-histidine = ADP + protein N-phospho-L-histidine.</text>
        <dbReference type="EC" id="2.7.13.3"/>
    </reaction>
</comment>
<dbReference type="Gene3D" id="3.40.50.2300">
    <property type="match status" value="2"/>
</dbReference>
<evidence type="ECO:0000256" key="3">
    <source>
        <dbReference type="ARBA" id="ARBA00022500"/>
    </source>
</evidence>
<dbReference type="PROSITE" id="PS50123">
    <property type="entry name" value="CHER"/>
    <property type="match status" value="1"/>
</dbReference>
<dbReference type="SMART" id="SM00448">
    <property type="entry name" value="REC"/>
    <property type="match status" value="2"/>
</dbReference>
<dbReference type="InterPro" id="IPR000673">
    <property type="entry name" value="Sig_transdc_resp-reg_Me-estase"/>
</dbReference>
<feature type="active site" evidence="5">
    <location>
        <position position="21"/>
    </location>
</feature>
<dbReference type="EMBL" id="SLVM01000032">
    <property type="protein sequence ID" value="TCM76771.1"/>
    <property type="molecule type" value="Genomic_DNA"/>
</dbReference>
<dbReference type="InterPro" id="IPR000700">
    <property type="entry name" value="PAS-assoc_C"/>
</dbReference>
<dbReference type="InterPro" id="IPR000780">
    <property type="entry name" value="CheR_MeTrfase"/>
</dbReference>
<dbReference type="CDD" id="cd16434">
    <property type="entry name" value="CheB-CheR_fusion"/>
    <property type="match status" value="1"/>
</dbReference>
<dbReference type="PROSITE" id="PS50113">
    <property type="entry name" value="PAC"/>
    <property type="match status" value="1"/>
</dbReference>
<evidence type="ECO:0000256" key="2">
    <source>
        <dbReference type="ARBA" id="ARBA00012438"/>
    </source>
</evidence>
<dbReference type="GO" id="GO:0000155">
    <property type="term" value="F:phosphorelay sensor kinase activity"/>
    <property type="evidence" value="ECO:0007669"/>
    <property type="project" value="InterPro"/>
</dbReference>
<feature type="modified residue" description="4-aspartylphosphate" evidence="6">
    <location>
        <position position="1153"/>
    </location>
</feature>
<keyword evidence="5" id="KW-0378">Hydrolase</keyword>
<evidence type="ECO:0000259" key="12">
    <source>
        <dbReference type="PROSITE" id="PS50122"/>
    </source>
</evidence>
<dbReference type="InterPro" id="IPR035909">
    <property type="entry name" value="CheB_C"/>
</dbReference>
<dbReference type="SUPFAM" id="SSF55874">
    <property type="entry name" value="ATPase domain of HSP90 chaperone/DNA topoisomerase II/histidine kinase"/>
    <property type="match status" value="1"/>
</dbReference>
<dbReference type="FunFam" id="3.30.565.10:FF:000049">
    <property type="entry name" value="Two-component sensor histidine kinase"/>
    <property type="match status" value="1"/>
</dbReference>
<dbReference type="GO" id="GO:0003677">
    <property type="term" value="F:DNA binding"/>
    <property type="evidence" value="ECO:0007669"/>
    <property type="project" value="UniProtKB-KW"/>
</dbReference>
<dbReference type="InterPro" id="IPR022642">
    <property type="entry name" value="CheR_C"/>
</dbReference>
<dbReference type="InterPro" id="IPR035965">
    <property type="entry name" value="PAS-like_dom_sf"/>
</dbReference>
<dbReference type="InterPro" id="IPR011006">
    <property type="entry name" value="CheY-like_superfamily"/>
</dbReference>
<dbReference type="InterPro" id="IPR016032">
    <property type="entry name" value="Sig_transdc_resp-reg_C-effctor"/>
</dbReference>
<dbReference type="PANTHER" id="PTHR24422">
    <property type="entry name" value="CHEMOTAXIS PROTEIN METHYLTRANSFERASE"/>
    <property type="match status" value="1"/>
</dbReference>
<dbReference type="GO" id="GO:0000156">
    <property type="term" value="F:phosphorelay response regulator activity"/>
    <property type="evidence" value="ECO:0007669"/>
    <property type="project" value="InterPro"/>
</dbReference>
<dbReference type="Pfam" id="PF13596">
    <property type="entry name" value="PAS_10"/>
    <property type="match status" value="1"/>
</dbReference>
<dbReference type="SMART" id="SM00138">
    <property type="entry name" value="MeTrc"/>
    <property type="match status" value="1"/>
</dbReference>
<dbReference type="PROSITE" id="PS50043">
    <property type="entry name" value="HTH_LUXR_2"/>
    <property type="match status" value="1"/>
</dbReference>
<dbReference type="Gene3D" id="3.40.50.180">
    <property type="entry name" value="Methylesterase CheB, C-terminal domain"/>
    <property type="match status" value="1"/>
</dbReference>
<gene>
    <name evidence="14" type="ORF">EV216_13210</name>
</gene>
<feature type="domain" description="Response regulatory" evidence="10">
    <location>
        <begin position="1239"/>
        <end position="1353"/>
    </location>
</feature>
<dbReference type="Gene3D" id="3.30.565.10">
    <property type="entry name" value="Histidine kinase-like ATPase, C-terminal domain"/>
    <property type="match status" value="1"/>
</dbReference>
<dbReference type="PROSITE" id="PS00622">
    <property type="entry name" value="HTH_LUXR_1"/>
    <property type="match status" value="1"/>
</dbReference>
<feature type="domain" description="Histidine kinase" evidence="9">
    <location>
        <begin position="869"/>
        <end position="1082"/>
    </location>
</feature>
<evidence type="ECO:0000256" key="4">
    <source>
        <dbReference type="ARBA" id="ARBA00023125"/>
    </source>
</evidence>
<dbReference type="GO" id="GO:0008984">
    <property type="term" value="F:protein-glutamate methylesterase activity"/>
    <property type="evidence" value="ECO:0007669"/>
    <property type="project" value="InterPro"/>
</dbReference>
<dbReference type="Pfam" id="PF00196">
    <property type="entry name" value="GerE"/>
    <property type="match status" value="1"/>
</dbReference>
<dbReference type="PROSITE" id="PS50110">
    <property type="entry name" value="RESPONSE_REGULATORY"/>
    <property type="match status" value="2"/>
</dbReference>
<dbReference type="OrthoDB" id="9816309at2"/>
<dbReference type="CDD" id="cd00082">
    <property type="entry name" value="HisKA"/>
    <property type="match status" value="1"/>
</dbReference>
<feature type="domain" description="PAC" evidence="11">
    <location>
        <begin position="801"/>
        <end position="851"/>
    </location>
</feature>
<dbReference type="InterPro" id="IPR050903">
    <property type="entry name" value="Bact_Chemotaxis_MeTrfase"/>
</dbReference>
<evidence type="ECO:0000259" key="9">
    <source>
        <dbReference type="PROSITE" id="PS50109"/>
    </source>
</evidence>
<dbReference type="GO" id="GO:0006355">
    <property type="term" value="P:regulation of DNA-templated transcription"/>
    <property type="evidence" value="ECO:0007669"/>
    <property type="project" value="InterPro"/>
</dbReference>
<dbReference type="SUPFAM" id="SSF52738">
    <property type="entry name" value="Methylesterase CheB, C-terminal domain"/>
    <property type="match status" value="1"/>
</dbReference>
<feature type="domain" description="Response regulatory" evidence="10">
    <location>
        <begin position="1102"/>
        <end position="1219"/>
    </location>
</feature>
<dbReference type="Gene3D" id="3.40.50.150">
    <property type="entry name" value="Vaccinia Virus protein VP39"/>
    <property type="match status" value="1"/>
</dbReference>
<evidence type="ECO:0000259" key="8">
    <source>
        <dbReference type="PROSITE" id="PS50043"/>
    </source>
</evidence>
<evidence type="ECO:0000259" key="11">
    <source>
        <dbReference type="PROSITE" id="PS50113"/>
    </source>
</evidence>
<dbReference type="InterPro" id="IPR000792">
    <property type="entry name" value="Tscrpt_reg_LuxR_C"/>
</dbReference>
<reference evidence="14 15" key="1">
    <citation type="submission" date="2019-03" db="EMBL/GenBank/DDBJ databases">
        <title>Genomic Encyclopedia of Type Strains, Phase IV (KMG-IV): sequencing the most valuable type-strain genomes for metagenomic binning, comparative biology and taxonomic classification.</title>
        <authorList>
            <person name="Goeker M."/>
        </authorList>
    </citation>
    <scope>NUCLEOTIDE SEQUENCE [LARGE SCALE GENOMIC DNA]</scope>
    <source>
        <strain evidence="14 15">DSM 21153</strain>
    </source>
</reference>
<feature type="active site" evidence="5">
    <location>
        <position position="48"/>
    </location>
</feature>
<dbReference type="InterPro" id="IPR003594">
    <property type="entry name" value="HATPase_dom"/>
</dbReference>
<dbReference type="GO" id="GO:0005737">
    <property type="term" value="C:cytoplasm"/>
    <property type="evidence" value="ECO:0007669"/>
    <property type="project" value="InterPro"/>
</dbReference>
<dbReference type="GO" id="GO:0006935">
    <property type="term" value="P:chemotaxis"/>
    <property type="evidence" value="ECO:0007669"/>
    <property type="project" value="UniProtKB-UniRule"/>
</dbReference>
<dbReference type="PROSITE" id="PS50122">
    <property type="entry name" value="CHEB"/>
    <property type="match status" value="1"/>
</dbReference>
<evidence type="ECO:0000256" key="1">
    <source>
        <dbReference type="ARBA" id="ARBA00000085"/>
    </source>
</evidence>